<dbReference type="eggNOG" id="COG2740">
    <property type="taxonomic scope" value="Bacteria"/>
</dbReference>
<accession>E6MF51</accession>
<proteinExistence type="predicted"/>
<reference evidence="2 3" key="1">
    <citation type="submission" date="2010-12" db="EMBL/GenBank/DDBJ databases">
        <authorList>
            <person name="Muzny D."/>
            <person name="Qin X."/>
            <person name="Deng J."/>
            <person name="Jiang H."/>
            <person name="Liu Y."/>
            <person name="Qu J."/>
            <person name="Song X.-Z."/>
            <person name="Zhang L."/>
            <person name="Thornton R."/>
            <person name="Coyle M."/>
            <person name="Francisco L."/>
            <person name="Jackson L."/>
            <person name="Javaid M."/>
            <person name="Korchina V."/>
            <person name="Kovar C."/>
            <person name="Mata R."/>
            <person name="Mathew T."/>
            <person name="Ngo R."/>
            <person name="Nguyen L."/>
            <person name="Nguyen N."/>
            <person name="Okwuonu G."/>
            <person name="Ongeri F."/>
            <person name="Pham C."/>
            <person name="Simmons D."/>
            <person name="Wilczek-Boney K."/>
            <person name="Hale W."/>
            <person name="Jakkamsetti A."/>
            <person name="Pham P."/>
            <person name="Ruth R."/>
            <person name="San Lucas F."/>
            <person name="Warren J."/>
            <person name="Zhang J."/>
            <person name="Zhao Z."/>
            <person name="Zhou C."/>
            <person name="Zhu D."/>
            <person name="Lee S."/>
            <person name="Bess C."/>
            <person name="Blankenburg K."/>
            <person name="Forbes L."/>
            <person name="Fu Q."/>
            <person name="Gubbala S."/>
            <person name="Hirani K."/>
            <person name="Jayaseelan J.C."/>
            <person name="Lara F."/>
            <person name="Munidasa M."/>
            <person name="Palculict T."/>
            <person name="Patil S."/>
            <person name="Pu L.-L."/>
            <person name="Saada N."/>
            <person name="Tang L."/>
            <person name="Weissenberger G."/>
            <person name="Zhu Y."/>
            <person name="Hemphill L."/>
            <person name="Shang Y."/>
            <person name="Youmans B."/>
            <person name="Ayvaz T."/>
            <person name="Ross M."/>
            <person name="Santibanez J."/>
            <person name="Aqrawi P."/>
            <person name="Gross S."/>
            <person name="Joshi V."/>
            <person name="Fowler G."/>
            <person name="Nazareth L."/>
            <person name="Reid J."/>
            <person name="Worley K."/>
            <person name="Petrosino J."/>
            <person name="Highlander S."/>
            <person name="Gibbs R."/>
        </authorList>
    </citation>
    <scope>NUCLEOTIDE SEQUENCE [LARGE SCALE GENOMIC DNA]</scope>
    <source>
        <strain evidence="2 3">ATCC 23263</strain>
    </source>
</reference>
<dbReference type="STRING" id="887929.HMP0721_0634"/>
<dbReference type="Pfam" id="PF04296">
    <property type="entry name" value="YlxR"/>
    <property type="match status" value="1"/>
</dbReference>
<protein>
    <recommendedName>
        <fullName evidence="1">YlxR domain-containing protein</fullName>
    </recommendedName>
</protein>
<dbReference type="NCBIfam" id="NF047356">
    <property type="entry name" value="RNA_bind_RnpM"/>
    <property type="match status" value="1"/>
</dbReference>
<dbReference type="CDD" id="cd00279">
    <property type="entry name" value="YlxR"/>
    <property type="match status" value="1"/>
</dbReference>
<dbReference type="PANTHER" id="PTHR34215">
    <property type="entry name" value="BLL0784 PROTEIN"/>
    <property type="match status" value="1"/>
</dbReference>
<evidence type="ECO:0000313" key="3">
    <source>
        <dbReference type="Proteomes" id="UP000004754"/>
    </source>
</evidence>
<gene>
    <name evidence="2" type="ORF">HMP0721_0634</name>
</gene>
<dbReference type="Gene3D" id="3.30.1230.10">
    <property type="entry name" value="YlxR-like"/>
    <property type="match status" value="1"/>
</dbReference>
<sequence>MMKKIPMRTCIACKEKQPKKDLIRIVYNETEGLTYDLTGKKNGRGAYICRNLQCLDKLKKETLQSALKQSISNEAFDQLIVALRKEIQPM</sequence>
<feature type="domain" description="YlxR" evidence="1">
    <location>
        <begin position="8"/>
        <end position="79"/>
    </location>
</feature>
<keyword evidence="3" id="KW-1185">Reference proteome</keyword>
<dbReference type="PANTHER" id="PTHR34215:SF1">
    <property type="entry name" value="YLXR DOMAIN-CONTAINING PROTEIN"/>
    <property type="match status" value="1"/>
</dbReference>
<evidence type="ECO:0000259" key="1">
    <source>
        <dbReference type="Pfam" id="PF04296"/>
    </source>
</evidence>
<dbReference type="AlphaFoldDB" id="E6MF51"/>
<dbReference type="RefSeq" id="WP_006598056.1">
    <property type="nucleotide sequence ID" value="NZ_GL622359.1"/>
</dbReference>
<dbReference type="InterPro" id="IPR037465">
    <property type="entry name" value="YlxR"/>
</dbReference>
<dbReference type="SUPFAM" id="SSF64376">
    <property type="entry name" value="YlxR-like"/>
    <property type="match status" value="1"/>
</dbReference>
<dbReference type="Proteomes" id="UP000004754">
    <property type="component" value="Unassembled WGS sequence"/>
</dbReference>
<dbReference type="HOGENOM" id="CLU_147970_2_1_9"/>
<organism evidence="2 3">
    <name type="scientific">Pseudoramibacter alactolyticus ATCC 23263</name>
    <dbReference type="NCBI Taxonomy" id="887929"/>
    <lineage>
        <taxon>Bacteria</taxon>
        <taxon>Bacillati</taxon>
        <taxon>Bacillota</taxon>
        <taxon>Clostridia</taxon>
        <taxon>Eubacteriales</taxon>
        <taxon>Eubacteriaceae</taxon>
        <taxon>Pseudoramibacter</taxon>
    </lineage>
</organism>
<dbReference type="EMBL" id="AEQN01000011">
    <property type="protein sequence ID" value="EFV02211.1"/>
    <property type="molecule type" value="Genomic_DNA"/>
</dbReference>
<dbReference type="InterPro" id="IPR007393">
    <property type="entry name" value="YlxR_dom"/>
</dbReference>
<evidence type="ECO:0000313" key="2">
    <source>
        <dbReference type="EMBL" id="EFV02211.1"/>
    </source>
</evidence>
<comment type="caution">
    <text evidence="2">The sequence shown here is derived from an EMBL/GenBank/DDBJ whole genome shotgun (WGS) entry which is preliminary data.</text>
</comment>
<dbReference type="InterPro" id="IPR035931">
    <property type="entry name" value="YlxR-like_sf"/>
</dbReference>
<name>E6MF51_9FIRM</name>